<name>A0A7G2CDI7_9TRYP</name>
<accession>A0A7G2CDI7</accession>
<dbReference type="VEuPathDB" id="TriTrypDB:ADEAN_000365300"/>
<dbReference type="Proteomes" id="UP000515908">
    <property type="component" value="Chromosome 06"/>
</dbReference>
<reference evidence="2 3" key="1">
    <citation type="submission" date="2020-08" db="EMBL/GenBank/DDBJ databases">
        <authorList>
            <person name="Newling K."/>
            <person name="Davey J."/>
            <person name="Forrester S."/>
        </authorList>
    </citation>
    <scope>NUCLEOTIDE SEQUENCE [LARGE SCALE GENOMIC DNA]</scope>
    <source>
        <strain evidence="3">Crithidia deanei Carvalho (ATCC PRA-265)</strain>
    </source>
</reference>
<feature type="region of interest" description="Disordered" evidence="1">
    <location>
        <begin position="87"/>
        <end position="129"/>
    </location>
</feature>
<sequence length="216" mass="23463">MSSPEEDQLKIKEAQSTIGVSLKAAQYTLTTQKVRGVPSALQETVRTLNALSTYLSHNGSGIKGAAVATQISKVVQSASAYMKGASISQGATPPASPGSSSMMLDDFNANSNRAGPPLARSDREGSESDLMSKLNALEKERDALQETVRELEMSKHDTSGNEDLREELRTVKVRVSELEDTLEESEAKNAALMEQFKQLKQEYNEVKGESESRSSY</sequence>
<evidence type="ECO:0000313" key="3">
    <source>
        <dbReference type="Proteomes" id="UP000515908"/>
    </source>
</evidence>
<feature type="compositionally biased region" description="Low complexity" evidence="1">
    <location>
        <begin position="88"/>
        <end position="101"/>
    </location>
</feature>
<dbReference type="AlphaFoldDB" id="A0A7G2CDI7"/>
<dbReference type="OrthoDB" id="2289094at2759"/>
<evidence type="ECO:0000256" key="1">
    <source>
        <dbReference type="SAM" id="MobiDB-lite"/>
    </source>
</evidence>
<protein>
    <submittedName>
        <fullName evidence="2">Uncharacterized protein</fullName>
    </submittedName>
</protein>
<evidence type="ECO:0000313" key="2">
    <source>
        <dbReference type="EMBL" id="CAD2216192.1"/>
    </source>
</evidence>
<gene>
    <name evidence="2" type="ORF">ADEAN_000365300</name>
</gene>
<dbReference type="Gene3D" id="1.20.5.340">
    <property type="match status" value="1"/>
</dbReference>
<dbReference type="EMBL" id="LR877150">
    <property type="protein sequence ID" value="CAD2216192.1"/>
    <property type="molecule type" value="Genomic_DNA"/>
</dbReference>
<organism evidence="2 3">
    <name type="scientific">Angomonas deanei</name>
    <dbReference type="NCBI Taxonomy" id="59799"/>
    <lineage>
        <taxon>Eukaryota</taxon>
        <taxon>Discoba</taxon>
        <taxon>Euglenozoa</taxon>
        <taxon>Kinetoplastea</taxon>
        <taxon>Metakinetoplastina</taxon>
        <taxon>Trypanosomatida</taxon>
        <taxon>Trypanosomatidae</taxon>
        <taxon>Strigomonadinae</taxon>
        <taxon>Angomonas</taxon>
    </lineage>
</organism>
<keyword evidence="3" id="KW-1185">Reference proteome</keyword>
<proteinExistence type="predicted"/>